<evidence type="ECO:0000313" key="1">
    <source>
        <dbReference type="Proteomes" id="UP000095287"/>
    </source>
</evidence>
<sequence length="79" mass="8649">MCPQSALSWSEQLVFVVGLVVRNARNRPRMPHALRDLSAKFAFGFCKEVLMEGKRVNNLAEAVADSSACSGRAAWPTTP</sequence>
<dbReference type="AlphaFoldDB" id="A0A1I7Z438"/>
<evidence type="ECO:0000313" key="2">
    <source>
        <dbReference type="WBParaSite" id="L893_g22657.t1"/>
    </source>
</evidence>
<reference evidence="2" key="1">
    <citation type="submission" date="2016-11" db="UniProtKB">
        <authorList>
            <consortium name="WormBaseParasite"/>
        </authorList>
    </citation>
    <scope>IDENTIFICATION</scope>
</reference>
<dbReference type="Proteomes" id="UP000095287">
    <property type="component" value="Unplaced"/>
</dbReference>
<accession>A0A1I7Z438</accession>
<protein>
    <submittedName>
        <fullName evidence="2">RNase H domain-containing protein</fullName>
    </submittedName>
</protein>
<keyword evidence="1" id="KW-1185">Reference proteome</keyword>
<name>A0A1I7Z438_9BILA</name>
<proteinExistence type="predicted"/>
<organism evidence="1 2">
    <name type="scientific">Steinernema glaseri</name>
    <dbReference type="NCBI Taxonomy" id="37863"/>
    <lineage>
        <taxon>Eukaryota</taxon>
        <taxon>Metazoa</taxon>
        <taxon>Ecdysozoa</taxon>
        <taxon>Nematoda</taxon>
        <taxon>Chromadorea</taxon>
        <taxon>Rhabditida</taxon>
        <taxon>Tylenchina</taxon>
        <taxon>Panagrolaimomorpha</taxon>
        <taxon>Strongyloidoidea</taxon>
        <taxon>Steinernematidae</taxon>
        <taxon>Steinernema</taxon>
    </lineage>
</organism>
<dbReference type="WBParaSite" id="L893_g22657.t1">
    <property type="protein sequence ID" value="L893_g22657.t1"/>
    <property type="gene ID" value="L893_g22657"/>
</dbReference>